<feature type="region of interest" description="Disordered" evidence="1">
    <location>
        <begin position="1"/>
        <end position="20"/>
    </location>
</feature>
<proteinExistence type="predicted"/>
<evidence type="ECO:0000256" key="1">
    <source>
        <dbReference type="SAM" id="MobiDB-lite"/>
    </source>
</evidence>
<protein>
    <submittedName>
        <fullName evidence="2">Uncharacterized protein</fullName>
    </submittedName>
</protein>
<accession>A0A4Y2T1U7</accession>
<dbReference type="Proteomes" id="UP000499080">
    <property type="component" value="Unassembled WGS sequence"/>
</dbReference>
<dbReference type="EMBL" id="BGPR01025187">
    <property type="protein sequence ID" value="GBN93870.1"/>
    <property type="molecule type" value="Genomic_DNA"/>
</dbReference>
<sequence>MTRTTPELAPPHQTSTPHQWEDVLPSTYDLSYNEPNTRPIFCGICVELLVVGVGTYSGVRALTTLCPFKTDEVTLVVIGMGFKMALGQMTRTTPDLAPSRQTSTPHQRKDVRHPTYDLTCNRSNTRRIFSGIGFRTWNPPASKLRPYYQAIAALGCCR</sequence>
<keyword evidence="3" id="KW-1185">Reference proteome</keyword>
<dbReference type="AlphaFoldDB" id="A0A4Y2T1U7"/>
<feature type="compositionally biased region" description="Polar residues" evidence="1">
    <location>
        <begin position="92"/>
        <end position="105"/>
    </location>
</feature>
<evidence type="ECO:0000313" key="3">
    <source>
        <dbReference type="Proteomes" id="UP000499080"/>
    </source>
</evidence>
<name>A0A4Y2T1U7_ARAVE</name>
<organism evidence="2 3">
    <name type="scientific">Araneus ventricosus</name>
    <name type="common">Orbweaver spider</name>
    <name type="synonym">Epeira ventricosa</name>
    <dbReference type="NCBI Taxonomy" id="182803"/>
    <lineage>
        <taxon>Eukaryota</taxon>
        <taxon>Metazoa</taxon>
        <taxon>Ecdysozoa</taxon>
        <taxon>Arthropoda</taxon>
        <taxon>Chelicerata</taxon>
        <taxon>Arachnida</taxon>
        <taxon>Araneae</taxon>
        <taxon>Araneomorphae</taxon>
        <taxon>Entelegynae</taxon>
        <taxon>Araneoidea</taxon>
        <taxon>Araneidae</taxon>
        <taxon>Araneus</taxon>
    </lineage>
</organism>
<comment type="caution">
    <text evidence="2">The sequence shown here is derived from an EMBL/GenBank/DDBJ whole genome shotgun (WGS) entry which is preliminary data.</text>
</comment>
<reference evidence="2 3" key="1">
    <citation type="journal article" date="2019" name="Sci. Rep.">
        <title>Orb-weaving spider Araneus ventricosus genome elucidates the spidroin gene catalogue.</title>
        <authorList>
            <person name="Kono N."/>
            <person name="Nakamura H."/>
            <person name="Ohtoshi R."/>
            <person name="Moran D.A.P."/>
            <person name="Shinohara A."/>
            <person name="Yoshida Y."/>
            <person name="Fujiwara M."/>
            <person name="Mori M."/>
            <person name="Tomita M."/>
            <person name="Arakawa K."/>
        </authorList>
    </citation>
    <scope>NUCLEOTIDE SEQUENCE [LARGE SCALE GENOMIC DNA]</scope>
</reference>
<feature type="region of interest" description="Disordered" evidence="1">
    <location>
        <begin position="92"/>
        <end position="112"/>
    </location>
</feature>
<gene>
    <name evidence="2" type="ORF">AVEN_240862_1</name>
</gene>
<evidence type="ECO:0000313" key="2">
    <source>
        <dbReference type="EMBL" id="GBN93870.1"/>
    </source>
</evidence>